<reference evidence="2 3" key="1">
    <citation type="submission" date="2014-04" db="EMBL/GenBank/DDBJ databases">
        <authorList>
            <consortium name="DOE Joint Genome Institute"/>
            <person name="Kuo A."/>
            <person name="Tarkka M."/>
            <person name="Buscot F."/>
            <person name="Kohler A."/>
            <person name="Nagy L.G."/>
            <person name="Floudas D."/>
            <person name="Copeland A."/>
            <person name="Barry K.W."/>
            <person name="Cichocki N."/>
            <person name="Veneault-Fourrey C."/>
            <person name="LaButti K."/>
            <person name="Lindquist E.A."/>
            <person name="Lipzen A."/>
            <person name="Lundell T."/>
            <person name="Morin E."/>
            <person name="Murat C."/>
            <person name="Sun H."/>
            <person name="Tunlid A."/>
            <person name="Henrissat B."/>
            <person name="Grigoriev I.V."/>
            <person name="Hibbett D.S."/>
            <person name="Martin F."/>
            <person name="Nordberg H.P."/>
            <person name="Cantor M.N."/>
            <person name="Hua S.X."/>
        </authorList>
    </citation>
    <scope>NUCLEOTIDE SEQUENCE [LARGE SCALE GENOMIC DNA]</scope>
    <source>
        <strain evidence="2 3">F 1598</strain>
    </source>
</reference>
<keyword evidence="3" id="KW-1185">Reference proteome</keyword>
<sequence>MTDTSQLPPSLMALLVVGTAIQILLLIIFAIAMLREQPEPLYAKRLDDSEEAAADAFT</sequence>
<reference evidence="3" key="2">
    <citation type="submission" date="2015-01" db="EMBL/GenBank/DDBJ databases">
        <title>Evolutionary Origins and Diversification of the Mycorrhizal Mutualists.</title>
        <authorList>
            <consortium name="DOE Joint Genome Institute"/>
            <consortium name="Mycorrhizal Genomics Consortium"/>
            <person name="Kohler A."/>
            <person name="Kuo A."/>
            <person name="Nagy L.G."/>
            <person name="Floudas D."/>
            <person name="Copeland A."/>
            <person name="Barry K.W."/>
            <person name="Cichocki N."/>
            <person name="Veneault-Fourrey C."/>
            <person name="LaButti K."/>
            <person name="Lindquist E.A."/>
            <person name="Lipzen A."/>
            <person name="Lundell T."/>
            <person name="Morin E."/>
            <person name="Murat C."/>
            <person name="Riley R."/>
            <person name="Ohm R."/>
            <person name="Sun H."/>
            <person name="Tunlid A."/>
            <person name="Henrissat B."/>
            <person name="Grigoriev I.V."/>
            <person name="Hibbett D.S."/>
            <person name="Martin F."/>
        </authorList>
    </citation>
    <scope>NUCLEOTIDE SEQUENCE [LARGE SCALE GENOMIC DNA]</scope>
    <source>
        <strain evidence="3">F 1598</strain>
    </source>
</reference>
<evidence type="ECO:0000313" key="2">
    <source>
        <dbReference type="EMBL" id="KIM92392.1"/>
    </source>
</evidence>
<gene>
    <name evidence="2" type="ORF">PILCRDRAFT_810448</name>
</gene>
<organism evidence="2 3">
    <name type="scientific">Piloderma croceum (strain F 1598)</name>
    <dbReference type="NCBI Taxonomy" id="765440"/>
    <lineage>
        <taxon>Eukaryota</taxon>
        <taxon>Fungi</taxon>
        <taxon>Dikarya</taxon>
        <taxon>Basidiomycota</taxon>
        <taxon>Agaricomycotina</taxon>
        <taxon>Agaricomycetes</taxon>
        <taxon>Agaricomycetidae</taxon>
        <taxon>Atheliales</taxon>
        <taxon>Atheliaceae</taxon>
        <taxon>Piloderma</taxon>
    </lineage>
</organism>
<keyword evidence="1" id="KW-1133">Transmembrane helix</keyword>
<dbReference type="Proteomes" id="UP000054166">
    <property type="component" value="Unassembled WGS sequence"/>
</dbReference>
<dbReference type="AlphaFoldDB" id="A0A0C3CRT6"/>
<feature type="transmembrane region" description="Helical" evidence="1">
    <location>
        <begin position="12"/>
        <end position="34"/>
    </location>
</feature>
<dbReference type="InParanoid" id="A0A0C3CRT6"/>
<keyword evidence="1" id="KW-0472">Membrane</keyword>
<dbReference type="HOGENOM" id="CLU_201350_0_0_1"/>
<keyword evidence="1" id="KW-0812">Transmembrane</keyword>
<evidence type="ECO:0000313" key="3">
    <source>
        <dbReference type="Proteomes" id="UP000054166"/>
    </source>
</evidence>
<name>A0A0C3CRT6_PILCF</name>
<dbReference type="EMBL" id="KN832970">
    <property type="protein sequence ID" value="KIM92392.1"/>
    <property type="molecule type" value="Genomic_DNA"/>
</dbReference>
<protein>
    <submittedName>
        <fullName evidence="2">Uncharacterized protein</fullName>
    </submittedName>
</protein>
<proteinExistence type="predicted"/>
<accession>A0A0C3CRT6</accession>
<evidence type="ECO:0000256" key="1">
    <source>
        <dbReference type="SAM" id="Phobius"/>
    </source>
</evidence>